<dbReference type="InterPro" id="IPR006096">
    <property type="entry name" value="Glu/Leu/Phe/Val/Trp_DH_C"/>
</dbReference>
<dbReference type="PANTHER" id="PTHR11606:SF13">
    <property type="entry name" value="GLUTAMATE DEHYDROGENASE 1, MITOCHONDRIAL"/>
    <property type="match status" value="1"/>
</dbReference>
<keyword evidence="11" id="KW-1185">Reference proteome</keyword>
<organism evidence="10 11">
    <name type="scientific">Halospeciosus flavus</name>
    <dbReference type="NCBI Taxonomy" id="3032283"/>
    <lineage>
        <taxon>Archaea</taxon>
        <taxon>Methanobacteriati</taxon>
        <taxon>Methanobacteriota</taxon>
        <taxon>Stenosarchaea group</taxon>
        <taxon>Halobacteria</taxon>
        <taxon>Halobacteriales</taxon>
        <taxon>Halobacteriaceae</taxon>
        <taxon>Halospeciosus</taxon>
    </lineage>
</organism>
<dbReference type="Gene3D" id="3.40.50.720">
    <property type="entry name" value="NAD(P)-binding Rossmann-like Domain"/>
    <property type="match status" value="1"/>
</dbReference>
<dbReference type="PANTHER" id="PTHR11606">
    <property type="entry name" value="GLUTAMATE DEHYDROGENASE"/>
    <property type="match status" value="1"/>
</dbReference>
<evidence type="ECO:0000256" key="5">
    <source>
        <dbReference type="PIRSR" id="PIRSR000185-1"/>
    </source>
</evidence>
<comment type="subunit">
    <text evidence="2">Homohexamer.</text>
</comment>
<evidence type="ECO:0000256" key="4">
    <source>
        <dbReference type="PIRNR" id="PIRNR000185"/>
    </source>
</evidence>
<dbReference type="Pfam" id="PF00208">
    <property type="entry name" value="ELFV_dehydrog"/>
    <property type="match status" value="1"/>
</dbReference>
<evidence type="ECO:0000256" key="7">
    <source>
        <dbReference type="PIRSR" id="PIRSR000185-3"/>
    </source>
</evidence>
<comment type="caution">
    <text evidence="10">The sequence shown here is derived from an EMBL/GenBank/DDBJ whole genome shotgun (WGS) entry which is preliminary data.</text>
</comment>
<dbReference type="PRINTS" id="PR00082">
    <property type="entry name" value="GLFDHDRGNASE"/>
</dbReference>
<dbReference type="InterPro" id="IPR014362">
    <property type="entry name" value="Glu_DH"/>
</dbReference>
<feature type="domain" description="Glutamate/phenylalanine/leucine/valine/L-tryptophan dehydrogenase C-terminal" evidence="9">
    <location>
        <begin position="173"/>
        <end position="408"/>
    </location>
</feature>
<evidence type="ECO:0000313" key="11">
    <source>
        <dbReference type="Proteomes" id="UP001596447"/>
    </source>
</evidence>
<feature type="binding site" evidence="6">
    <location>
        <position position="60"/>
    </location>
    <ligand>
        <name>substrate</name>
    </ligand>
</feature>
<evidence type="ECO:0000256" key="8">
    <source>
        <dbReference type="RuleBase" id="RU004417"/>
    </source>
</evidence>
<feature type="binding site" evidence="6">
    <location>
        <position position="84"/>
    </location>
    <ligand>
        <name>substrate</name>
    </ligand>
</feature>
<keyword evidence="6" id="KW-0547">Nucleotide-binding</keyword>
<reference evidence="10 11" key="1">
    <citation type="journal article" date="2019" name="Int. J. Syst. Evol. Microbiol.">
        <title>The Global Catalogue of Microorganisms (GCM) 10K type strain sequencing project: providing services to taxonomists for standard genome sequencing and annotation.</title>
        <authorList>
            <consortium name="The Broad Institute Genomics Platform"/>
            <consortium name="The Broad Institute Genome Sequencing Center for Infectious Disease"/>
            <person name="Wu L."/>
            <person name="Ma J."/>
        </authorList>
    </citation>
    <scope>NUCLEOTIDE SEQUENCE [LARGE SCALE GENOMIC DNA]</scope>
    <source>
        <strain evidence="10 11">XZGYJ-43</strain>
    </source>
</reference>
<protein>
    <recommendedName>
        <fullName evidence="4">Glutamate dehydrogenase</fullName>
    </recommendedName>
</protein>
<dbReference type="PIRSF" id="PIRSF000185">
    <property type="entry name" value="Glu_DH"/>
    <property type="match status" value="1"/>
</dbReference>
<dbReference type="CDD" id="cd01076">
    <property type="entry name" value="NAD_bind_1_Glu_DH"/>
    <property type="match status" value="1"/>
</dbReference>
<dbReference type="Pfam" id="PF02812">
    <property type="entry name" value="ELFV_dehydrog_N"/>
    <property type="match status" value="1"/>
</dbReference>
<evidence type="ECO:0000256" key="6">
    <source>
        <dbReference type="PIRSR" id="PIRSR000185-2"/>
    </source>
</evidence>
<evidence type="ECO:0000259" key="9">
    <source>
        <dbReference type="SMART" id="SM00839"/>
    </source>
</evidence>
<evidence type="ECO:0000256" key="2">
    <source>
        <dbReference type="ARBA" id="ARBA00011643"/>
    </source>
</evidence>
<dbReference type="SUPFAM" id="SSF53223">
    <property type="entry name" value="Aminoacid dehydrogenase-like, N-terminal domain"/>
    <property type="match status" value="1"/>
</dbReference>
<gene>
    <name evidence="10" type="ORF">ACFQJ9_11640</name>
</gene>
<keyword evidence="3 4" id="KW-0560">Oxidoreductase</keyword>
<dbReference type="GO" id="GO:0016491">
    <property type="term" value="F:oxidoreductase activity"/>
    <property type="evidence" value="ECO:0007669"/>
    <property type="project" value="UniProtKB-KW"/>
</dbReference>
<feature type="site" description="Important for catalysis" evidence="7">
    <location>
        <position position="136"/>
    </location>
</feature>
<dbReference type="Proteomes" id="UP001596447">
    <property type="component" value="Unassembled WGS sequence"/>
</dbReference>
<keyword evidence="6" id="KW-0520">NAD</keyword>
<evidence type="ECO:0000256" key="3">
    <source>
        <dbReference type="ARBA" id="ARBA00023002"/>
    </source>
</evidence>
<dbReference type="AlphaFoldDB" id="A0ABD5Z4C7"/>
<dbReference type="FunFam" id="3.40.50.10860:FF:000003">
    <property type="entry name" value="Glutamate dehydrogenase"/>
    <property type="match status" value="1"/>
</dbReference>
<dbReference type="InterPro" id="IPR033524">
    <property type="entry name" value="Glu/Leu/Phe/Val_DH_AS"/>
</dbReference>
<dbReference type="PROSITE" id="PS00074">
    <property type="entry name" value="GLFV_DEHYDROGENASE"/>
    <property type="match status" value="1"/>
</dbReference>
<proteinExistence type="inferred from homology"/>
<feature type="binding site" evidence="6">
    <location>
        <position position="180"/>
    </location>
    <ligand>
        <name>NAD(+)</name>
        <dbReference type="ChEBI" id="CHEBI:57540"/>
    </ligand>
</feature>
<comment type="similarity">
    <text evidence="1 4 8">Belongs to the Glu/Leu/Phe/Val dehydrogenases family.</text>
</comment>
<dbReference type="SMART" id="SM00839">
    <property type="entry name" value="ELFV_dehydrog"/>
    <property type="match status" value="1"/>
</dbReference>
<feature type="active site" description="Proton donor" evidence="5">
    <location>
        <position position="96"/>
    </location>
</feature>
<dbReference type="InterPro" id="IPR036291">
    <property type="entry name" value="NAD(P)-bd_dom_sf"/>
</dbReference>
<dbReference type="Gene3D" id="3.40.50.10860">
    <property type="entry name" value="Leucine Dehydrogenase, chain A, domain 1"/>
    <property type="match status" value="1"/>
</dbReference>
<sequence length="410" mass="44459">MLSQVERAREFVDVPDDVYPQLRTPERTLKVSLPVRRDDGSVEVFEGYRCQYDSARGPYKGGIRYHPAVSMDEVTALAGWMTWKSAVVDLPFGGAKGGVVCDPAELSEGELRRLTRAYTDGVRRVIGPDTDIPAPDVNTDPQTMAWLMDTYSRYEDHAVPEVVTGKPLEIGGTEGRVEATGRGITIVTERTFDYLDTNLDGASVAIQGFGNVGSVAARLLDERGADVVAISDVSGGVHDPDGLDVQALLDHVDTAGYVEGFETVAAGADAVTNEQLLTEDVDVLVPAAIEDVITEEIARDLSADVVVEAANGPTTAAGDEVLRQRDVPVVPDILANAGGVVVSHLEWVQNTQQYSWSREEVNRDLRQRLTRGFEDLLDVYESRDVPDLRTAAYVVALDRVAAAHEVRGPL</sequence>
<dbReference type="EMBL" id="JBHTAR010000011">
    <property type="protein sequence ID" value="MFC7200052.1"/>
    <property type="molecule type" value="Genomic_DNA"/>
</dbReference>
<accession>A0ABD5Z4C7</accession>
<name>A0ABD5Z4C7_9EURY</name>
<dbReference type="InterPro" id="IPR006095">
    <property type="entry name" value="Glu/Leu/Phe/Val/Trp_DH"/>
</dbReference>
<feature type="binding site" evidence="6">
    <location>
        <position position="343"/>
    </location>
    <ligand>
        <name>substrate</name>
    </ligand>
</feature>
<dbReference type="InterPro" id="IPR006097">
    <property type="entry name" value="Glu/Leu/Phe/Val/Trp_DH_dimer"/>
</dbReference>
<evidence type="ECO:0000313" key="10">
    <source>
        <dbReference type="EMBL" id="MFC7200052.1"/>
    </source>
</evidence>
<feature type="binding site" evidence="6">
    <location>
        <position position="211"/>
    </location>
    <ligand>
        <name>NAD(+)</name>
        <dbReference type="ChEBI" id="CHEBI:57540"/>
    </ligand>
</feature>
<evidence type="ECO:0000256" key="1">
    <source>
        <dbReference type="ARBA" id="ARBA00006382"/>
    </source>
</evidence>
<dbReference type="InterPro" id="IPR046346">
    <property type="entry name" value="Aminoacid_DH-like_N_sf"/>
</dbReference>
<dbReference type="RefSeq" id="WP_279529971.1">
    <property type="nucleotide sequence ID" value="NZ_CP122312.1"/>
</dbReference>
<dbReference type="InterPro" id="IPR033922">
    <property type="entry name" value="NAD_bind_Glu_DH"/>
</dbReference>
<dbReference type="SUPFAM" id="SSF51735">
    <property type="entry name" value="NAD(P)-binding Rossmann-fold domains"/>
    <property type="match status" value="1"/>
</dbReference>